<evidence type="ECO:0000313" key="2">
    <source>
        <dbReference type="Proteomes" id="UP001144036"/>
    </source>
</evidence>
<evidence type="ECO:0008006" key="3">
    <source>
        <dbReference type="Google" id="ProtNLM"/>
    </source>
</evidence>
<keyword evidence="2" id="KW-1185">Reference proteome</keyword>
<dbReference type="EMBL" id="JAPNNL010000016">
    <property type="protein sequence ID" value="MDA0633076.1"/>
    <property type="molecule type" value="Genomic_DNA"/>
</dbReference>
<accession>A0ABT4S796</accession>
<evidence type="ECO:0000313" key="1">
    <source>
        <dbReference type="EMBL" id="MDA0633076.1"/>
    </source>
</evidence>
<comment type="caution">
    <text evidence="1">The sequence shown here is derived from an EMBL/GenBank/DDBJ whole genome shotgun (WGS) entry which is preliminary data.</text>
</comment>
<dbReference type="Proteomes" id="UP001144036">
    <property type="component" value="Unassembled WGS sequence"/>
</dbReference>
<proteinExistence type="predicted"/>
<dbReference type="PROSITE" id="PS51257">
    <property type="entry name" value="PROKAR_LIPOPROTEIN"/>
    <property type="match status" value="1"/>
</dbReference>
<reference evidence="1" key="1">
    <citation type="submission" date="2022-11" db="EMBL/GenBank/DDBJ databases">
        <title>Nonomuraea corallina sp. nov., a new species of the genus Nonomuraea isolated from sea side sediment in Thai sea.</title>
        <authorList>
            <person name="Ngamcharungchit C."/>
            <person name="Matsumoto A."/>
            <person name="Suriyachadkun C."/>
            <person name="Panbangred W."/>
            <person name="Inahashi Y."/>
            <person name="Intra B."/>
        </authorList>
    </citation>
    <scope>NUCLEOTIDE SEQUENCE</scope>
    <source>
        <strain evidence="1">MCN248</strain>
    </source>
</reference>
<dbReference type="RefSeq" id="WP_270153878.1">
    <property type="nucleotide sequence ID" value="NZ_JAPNNL010000016.1"/>
</dbReference>
<name>A0ABT4S796_9ACTN</name>
<sequence>MRIQPSVGFGLAVLVLAAACSSPSPVLPDTRALGDVTAAPQECGLISANAIKIATGLDHYAAYGTKRDMGRRFASCSVREEGVSDSSLGLIIEVFEPSPISQEGLENTKRSARGTDLPAELRPGFVARRKNAKDKTVAFVYGWTSDYKRLLMINIIENAPGRDSVADATEFFRQLKPLLLDRAT</sequence>
<gene>
    <name evidence="1" type="ORF">OUY22_06555</name>
</gene>
<protein>
    <recommendedName>
        <fullName evidence="3">DUF3558 domain-containing protein</fullName>
    </recommendedName>
</protein>
<organism evidence="1 2">
    <name type="scientific">Nonomuraea corallina</name>
    <dbReference type="NCBI Taxonomy" id="2989783"/>
    <lineage>
        <taxon>Bacteria</taxon>
        <taxon>Bacillati</taxon>
        <taxon>Actinomycetota</taxon>
        <taxon>Actinomycetes</taxon>
        <taxon>Streptosporangiales</taxon>
        <taxon>Streptosporangiaceae</taxon>
        <taxon>Nonomuraea</taxon>
    </lineage>
</organism>